<organism evidence="2 5">
    <name type="scientific">Mycolicibacterium rufum</name>
    <dbReference type="NCBI Taxonomy" id="318424"/>
    <lineage>
        <taxon>Bacteria</taxon>
        <taxon>Bacillati</taxon>
        <taxon>Actinomycetota</taxon>
        <taxon>Actinomycetes</taxon>
        <taxon>Mycobacteriales</taxon>
        <taxon>Mycobacteriaceae</taxon>
        <taxon>Mycolicibacterium</taxon>
    </lineage>
</organism>
<keyword evidence="1" id="KW-0732">Signal</keyword>
<keyword evidence="4" id="KW-1185">Reference proteome</keyword>
<dbReference type="RefSeq" id="WP_043406502.1">
    <property type="nucleotide sequence ID" value="NZ_CP092427.2"/>
</dbReference>
<evidence type="ECO:0000313" key="5">
    <source>
        <dbReference type="Proteomes" id="UP001140272"/>
    </source>
</evidence>
<gene>
    <name evidence="2" type="ORF">H7H73_27390</name>
    <name evidence="3" type="ORF">MJO55_07170</name>
</gene>
<dbReference type="EMBL" id="JACKRN010000872">
    <property type="protein sequence ID" value="MCV7073489.1"/>
    <property type="molecule type" value="Genomic_DNA"/>
</dbReference>
<evidence type="ECO:0000313" key="4">
    <source>
        <dbReference type="Proteomes" id="UP001055159"/>
    </source>
</evidence>
<name>A0A9X2YHB3_9MYCO</name>
<dbReference type="Proteomes" id="UP001140272">
    <property type="component" value="Unassembled WGS sequence"/>
</dbReference>
<dbReference type="Proteomes" id="UP001055159">
    <property type="component" value="Chromosome"/>
</dbReference>
<feature type="chain" id="PRO_5040798865" description="PASTA domain-containing protein" evidence="1">
    <location>
        <begin position="28"/>
        <end position="106"/>
    </location>
</feature>
<accession>A0A9X2YHB3</accession>
<feature type="signal peptide" evidence="1">
    <location>
        <begin position="1"/>
        <end position="27"/>
    </location>
</feature>
<evidence type="ECO:0000256" key="1">
    <source>
        <dbReference type="SAM" id="SignalP"/>
    </source>
</evidence>
<reference evidence="3" key="3">
    <citation type="submission" date="2022-08" db="EMBL/GenBank/DDBJ databases">
        <title>Whole genome sequencing of non-tuberculosis mycobacteria type-strains.</title>
        <authorList>
            <person name="Igarashi Y."/>
            <person name="Osugi A."/>
            <person name="Mitarai S."/>
        </authorList>
    </citation>
    <scope>NUCLEOTIDE SEQUENCE</scope>
    <source>
        <strain evidence="3">JCM 16372</strain>
    </source>
</reference>
<evidence type="ECO:0000313" key="2">
    <source>
        <dbReference type="EMBL" id="MCV7073489.1"/>
    </source>
</evidence>
<dbReference type="EMBL" id="CP092427">
    <property type="protein sequence ID" value="ULP38203.1"/>
    <property type="molecule type" value="Genomic_DNA"/>
</dbReference>
<dbReference type="AlphaFoldDB" id="A0A9X2YHB3"/>
<reference evidence="2" key="2">
    <citation type="journal article" date="2022" name="BMC Genomics">
        <title>Comparative genome analysis of mycobacteria focusing on tRNA and non-coding RNA.</title>
        <authorList>
            <person name="Behra P.R.K."/>
            <person name="Pettersson B.M.F."/>
            <person name="Ramesh M."/>
            <person name="Das S."/>
            <person name="Dasgupta S."/>
            <person name="Kirsebom L.A."/>
        </authorList>
    </citation>
    <scope>NUCLEOTIDE SEQUENCE</scope>
    <source>
        <strain evidence="2">DSM 45406</strain>
    </source>
</reference>
<sequence>MRKQMAAAAMASTAVVASVGLAGPAAAQDEWIMPDVRGEILETAINDVRAVTGDVELDIRLQPNVNQVVYNYSNWAVCATSPRPDREISQKTKRVIFALRRLNEKC</sequence>
<reference evidence="2" key="1">
    <citation type="submission" date="2020-07" db="EMBL/GenBank/DDBJ databases">
        <authorList>
            <person name="Pettersson B.M.F."/>
            <person name="Behra P.R.K."/>
            <person name="Ramesh M."/>
            <person name="Das S."/>
            <person name="Dasgupta S."/>
            <person name="Kirsebom L.A."/>
        </authorList>
    </citation>
    <scope>NUCLEOTIDE SEQUENCE</scope>
    <source>
        <strain evidence="2">DSM 45406</strain>
    </source>
</reference>
<evidence type="ECO:0000313" key="3">
    <source>
        <dbReference type="EMBL" id="ULP38203.1"/>
    </source>
</evidence>
<evidence type="ECO:0008006" key="6">
    <source>
        <dbReference type="Google" id="ProtNLM"/>
    </source>
</evidence>
<proteinExistence type="predicted"/>
<protein>
    <recommendedName>
        <fullName evidence="6">PASTA domain-containing protein</fullName>
    </recommendedName>
</protein>